<dbReference type="AlphaFoldDB" id="A0A494T8N6"/>
<sequence length="129" mass="13139">MRTLALAALLAYPAMAIASTPADLLTIGGAAFPQTDILDARATSDGTGMPNIFVTMTPAAAKRLASISKANIGKPIAIAIGNTVLMNPVVRDEITGGVIEISGIASFDAAASMARRISGKDPLPESTDE</sequence>
<accession>A0A494T8N6</accession>
<keyword evidence="4" id="KW-1185">Reference proteome</keyword>
<feature type="chain" id="PRO_5019712235" description="SecDF P1 head subdomain domain-containing protein" evidence="1">
    <location>
        <begin position="19"/>
        <end position="129"/>
    </location>
</feature>
<reference evidence="3 4" key="1">
    <citation type="submission" date="2018-09" db="EMBL/GenBank/DDBJ databases">
        <title>Sphingomonas peninsula sp. nov., isolated from fildes peninsula, Antarctic soil.</title>
        <authorList>
            <person name="Yingchao G."/>
        </authorList>
    </citation>
    <scope>NUCLEOTIDE SEQUENCE [LARGE SCALE GENOMIC DNA]</scope>
    <source>
        <strain evidence="3 4">YZ-8</strain>
    </source>
</reference>
<evidence type="ECO:0000259" key="2">
    <source>
        <dbReference type="Pfam" id="PF22599"/>
    </source>
</evidence>
<name>A0A494T8N6_SPHPE</name>
<feature type="signal peptide" evidence="1">
    <location>
        <begin position="1"/>
        <end position="18"/>
    </location>
</feature>
<evidence type="ECO:0000313" key="4">
    <source>
        <dbReference type="Proteomes" id="UP000276254"/>
    </source>
</evidence>
<protein>
    <recommendedName>
        <fullName evidence="2">SecDF P1 head subdomain domain-containing protein</fullName>
    </recommendedName>
</protein>
<evidence type="ECO:0000313" key="3">
    <source>
        <dbReference type="EMBL" id="AYJ85707.1"/>
    </source>
</evidence>
<evidence type="ECO:0000256" key="1">
    <source>
        <dbReference type="SAM" id="SignalP"/>
    </source>
</evidence>
<organism evidence="3 4">
    <name type="scientific">Sphingomonas paeninsulae</name>
    <dbReference type="NCBI Taxonomy" id="2319844"/>
    <lineage>
        <taxon>Bacteria</taxon>
        <taxon>Pseudomonadati</taxon>
        <taxon>Pseudomonadota</taxon>
        <taxon>Alphaproteobacteria</taxon>
        <taxon>Sphingomonadales</taxon>
        <taxon>Sphingomonadaceae</taxon>
        <taxon>Sphingomonas</taxon>
    </lineage>
</organism>
<keyword evidence="1" id="KW-0732">Signal</keyword>
<feature type="domain" description="SecDF P1 head subdomain" evidence="2">
    <location>
        <begin position="35"/>
        <end position="115"/>
    </location>
</feature>
<dbReference type="KEGG" id="spha:D3Y57_06655"/>
<gene>
    <name evidence="3" type="ORF">D3Y57_06655</name>
</gene>
<dbReference type="RefSeq" id="WP_121152332.1">
    <property type="nucleotide sequence ID" value="NZ_CP032829.1"/>
</dbReference>
<dbReference type="Proteomes" id="UP000276254">
    <property type="component" value="Chromosome"/>
</dbReference>
<dbReference type="EMBL" id="CP032829">
    <property type="protein sequence ID" value="AYJ85707.1"/>
    <property type="molecule type" value="Genomic_DNA"/>
</dbReference>
<dbReference type="InterPro" id="IPR054384">
    <property type="entry name" value="SecDF_P1_head"/>
</dbReference>
<proteinExistence type="predicted"/>
<dbReference type="Pfam" id="PF22599">
    <property type="entry name" value="SecDF_P1_head"/>
    <property type="match status" value="1"/>
</dbReference>
<dbReference type="OrthoDB" id="7569013at2"/>
<dbReference type="Gene3D" id="3.30.1360.200">
    <property type="match status" value="1"/>
</dbReference>